<dbReference type="Pfam" id="PF03466">
    <property type="entry name" value="LysR_substrate"/>
    <property type="match status" value="1"/>
</dbReference>
<dbReference type="PROSITE" id="PS50931">
    <property type="entry name" value="HTH_LYSR"/>
    <property type="match status" value="1"/>
</dbReference>
<dbReference type="Gene3D" id="1.10.10.10">
    <property type="entry name" value="Winged helix-like DNA-binding domain superfamily/Winged helix DNA-binding domain"/>
    <property type="match status" value="1"/>
</dbReference>
<gene>
    <name evidence="6" type="ORF">BST97_00370</name>
</gene>
<dbReference type="InterPro" id="IPR036390">
    <property type="entry name" value="WH_DNA-bd_sf"/>
</dbReference>
<evidence type="ECO:0000259" key="5">
    <source>
        <dbReference type="PROSITE" id="PS50931"/>
    </source>
</evidence>
<keyword evidence="4" id="KW-0804">Transcription</keyword>
<dbReference type="AlphaFoldDB" id="A0A1W6MG87"/>
<reference evidence="6 7" key="1">
    <citation type="submission" date="2016-11" db="EMBL/GenBank/DDBJ databases">
        <title>Trade-off between light-utilization and light-protection in marine flavobacteria.</title>
        <authorList>
            <person name="Kumagai Y."/>
        </authorList>
    </citation>
    <scope>NUCLEOTIDE SEQUENCE [LARGE SCALE GENOMIC DNA]</scope>
    <source>
        <strain evidence="6 7">JCM 13191</strain>
    </source>
</reference>
<dbReference type="PANTHER" id="PTHR30126">
    <property type="entry name" value="HTH-TYPE TRANSCRIPTIONAL REGULATOR"/>
    <property type="match status" value="1"/>
</dbReference>
<accession>A0A1W6MG87</accession>
<evidence type="ECO:0000256" key="3">
    <source>
        <dbReference type="ARBA" id="ARBA00023125"/>
    </source>
</evidence>
<dbReference type="RefSeq" id="WP_085765382.1">
    <property type="nucleotide sequence ID" value="NZ_CP019344.1"/>
</dbReference>
<dbReference type="STRING" id="331648.BST97_00370"/>
<dbReference type="InterPro" id="IPR005119">
    <property type="entry name" value="LysR_subst-bd"/>
</dbReference>
<protein>
    <submittedName>
        <fullName evidence="6">LysR family transcriptional regulator</fullName>
    </submittedName>
</protein>
<name>A0A1W6MG87_9FLAO</name>
<dbReference type="InterPro" id="IPR036388">
    <property type="entry name" value="WH-like_DNA-bd_sf"/>
</dbReference>
<dbReference type="GO" id="GO:0000976">
    <property type="term" value="F:transcription cis-regulatory region binding"/>
    <property type="evidence" value="ECO:0007669"/>
    <property type="project" value="TreeGrafter"/>
</dbReference>
<dbReference type="PANTHER" id="PTHR30126:SF5">
    <property type="entry name" value="HTH-TYPE TRANSCRIPTIONAL ACTIVATOR CMPR"/>
    <property type="match status" value="1"/>
</dbReference>
<dbReference type="GO" id="GO:0003700">
    <property type="term" value="F:DNA-binding transcription factor activity"/>
    <property type="evidence" value="ECO:0007669"/>
    <property type="project" value="InterPro"/>
</dbReference>
<organism evidence="6 7">
    <name type="scientific">Nonlabens spongiae</name>
    <dbReference type="NCBI Taxonomy" id="331648"/>
    <lineage>
        <taxon>Bacteria</taxon>
        <taxon>Pseudomonadati</taxon>
        <taxon>Bacteroidota</taxon>
        <taxon>Flavobacteriia</taxon>
        <taxon>Flavobacteriales</taxon>
        <taxon>Flavobacteriaceae</taxon>
        <taxon>Nonlabens</taxon>
    </lineage>
</organism>
<sequence length="305" mass="34402">MNYTLHQLSVLLKVRDTGSVTKASEELFLSQPAVSVQLKKLQDQFEIPLFETVGRRISITEFGHEIADTAQRILDEIEAINYKSKTYQGAVAGKLKIGAVSTAKYIVPFFITDFLEKYPSVDLSVDVTNKSSVLKSLENNEIDIAMVSTIPRKIKAHSISLMKNQLYLVGGKEMPDLEKSISKKNLEQYRLIYREQGSATRLAMENYIAQRQLKVKKTIELTSNEAVKQAVIAGLGVSIMPLIGIQDSLKSGDLKIIPAKGLPVETYWNIIWMKSKNLPIAPKTFIEFVRNHRTQIIDNYYGYVK</sequence>
<dbReference type="Proteomes" id="UP000193431">
    <property type="component" value="Chromosome"/>
</dbReference>
<keyword evidence="2" id="KW-0805">Transcription regulation</keyword>
<evidence type="ECO:0000313" key="7">
    <source>
        <dbReference type="Proteomes" id="UP000193431"/>
    </source>
</evidence>
<dbReference type="SUPFAM" id="SSF46785">
    <property type="entry name" value="Winged helix' DNA-binding domain"/>
    <property type="match status" value="1"/>
</dbReference>
<evidence type="ECO:0000256" key="4">
    <source>
        <dbReference type="ARBA" id="ARBA00023163"/>
    </source>
</evidence>
<dbReference type="PRINTS" id="PR00039">
    <property type="entry name" value="HTHLYSR"/>
</dbReference>
<comment type="similarity">
    <text evidence="1">Belongs to the LysR transcriptional regulatory family.</text>
</comment>
<dbReference type="EMBL" id="CP019344">
    <property type="protein sequence ID" value="ARN76580.1"/>
    <property type="molecule type" value="Genomic_DNA"/>
</dbReference>
<proteinExistence type="inferred from homology"/>
<evidence type="ECO:0000256" key="1">
    <source>
        <dbReference type="ARBA" id="ARBA00009437"/>
    </source>
</evidence>
<evidence type="ECO:0000256" key="2">
    <source>
        <dbReference type="ARBA" id="ARBA00023015"/>
    </source>
</evidence>
<feature type="domain" description="HTH lysR-type" evidence="5">
    <location>
        <begin position="1"/>
        <end position="60"/>
    </location>
</feature>
<dbReference type="InterPro" id="IPR000847">
    <property type="entry name" value="LysR_HTH_N"/>
</dbReference>
<dbReference type="Pfam" id="PF00126">
    <property type="entry name" value="HTH_1"/>
    <property type="match status" value="1"/>
</dbReference>
<keyword evidence="3" id="KW-0238">DNA-binding</keyword>
<dbReference type="Gene3D" id="3.40.190.290">
    <property type="match status" value="1"/>
</dbReference>
<dbReference type="OrthoDB" id="9785745at2"/>
<evidence type="ECO:0000313" key="6">
    <source>
        <dbReference type="EMBL" id="ARN76580.1"/>
    </source>
</evidence>
<dbReference type="SUPFAM" id="SSF53850">
    <property type="entry name" value="Periplasmic binding protein-like II"/>
    <property type="match status" value="1"/>
</dbReference>
<keyword evidence="7" id="KW-1185">Reference proteome</keyword>